<keyword evidence="2 5" id="KW-0238">DNA-binding</keyword>
<evidence type="ECO:0000313" key="9">
    <source>
        <dbReference type="EMBL" id="KAK3744079.1"/>
    </source>
</evidence>
<evidence type="ECO:0000256" key="6">
    <source>
        <dbReference type="RuleBase" id="RU000682"/>
    </source>
</evidence>
<dbReference type="Gene3D" id="1.10.10.60">
    <property type="entry name" value="Homeodomain-like"/>
    <property type="match status" value="1"/>
</dbReference>
<dbReference type="Proteomes" id="UP001283361">
    <property type="component" value="Unassembled WGS sequence"/>
</dbReference>
<keyword evidence="3 5" id="KW-0371">Homeobox</keyword>
<feature type="compositionally biased region" description="Acidic residues" evidence="7">
    <location>
        <begin position="182"/>
        <end position="197"/>
    </location>
</feature>
<dbReference type="PANTHER" id="PTHR24340">
    <property type="entry name" value="HOMEOBOX PROTEIN NKX"/>
    <property type="match status" value="1"/>
</dbReference>
<evidence type="ECO:0000313" key="10">
    <source>
        <dbReference type="Proteomes" id="UP001283361"/>
    </source>
</evidence>
<feature type="region of interest" description="Disordered" evidence="7">
    <location>
        <begin position="182"/>
        <end position="282"/>
    </location>
</feature>
<feature type="region of interest" description="Disordered" evidence="7">
    <location>
        <begin position="562"/>
        <end position="584"/>
    </location>
</feature>
<dbReference type="PROSITE" id="PS50071">
    <property type="entry name" value="HOMEOBOX_2"/>
    <property type="match status" value="1"/>
</dbReference>
<proteinExistence type="predicted"/>
<accession>A0AAE0YGM9</accession>
<organism evidence="9 10">
    <name type="scientific">Elysia crispata</name>
    <name type="common">lettuce slug</name>
    <dbReference type="NCBI Taxonomy" id="231223"/>
    <lineage>
        <taxon>Eukaryota</taxon>
        <taxon>Metazoa</taxon>
        <taxon>Spiralia</taxon>
        <taxon>Lophotrochozoa</taxon>
        <taxon>Mollusca</taxon>
        <taxon>Gastropoda</taxon>
        <taxon>Heterobranchia</taxon>
        <taxon>Euthyneura</taxon>
        <taxon>Panpulmonata</taxon>
        <taxon>Sacoglossa</taxon>
        <taxon>Placobranchoidea</taxon>
        <taxon>Plakobranchidae</taxon>
        <taxon>Elysia</taxon>
    </lineage>
</organism>
<dbReference type="GO" id="GO:0030154">
    <property type="term" value="P:cell differentiation"/>
    <property type="evidence" value="ECO:0007669"/>
    <property type="project" value="TreeGrafter"/>
</dbReference>
<dbReference type="AlphaFoldDB" id="A0AAE0YGM9"/>
<feature type="domain" description="Homeobox" evidence="8">
    <location>
        <begin position="392"/>
        <end position="452"/>
    </location>
</feature>
<evidence type="ECO:0000256" key="4">
    <source>
        <dbReference type="ARBA" id="ARBA00023242"/>
    </source>
</evidence>
<sequence length="584" mass="64974">MAGRTPSPLAPPGKFASSLQQERLDRHGSCEHDPPATESSCSKKGDSKKKSSLSFSIENILGKSCSEDLQARVDRAHGQWTNIKPALRIPQPNFEERIVQVYHINDDLERHGRTAAGLGSCELGVDEVEDNESFRVAKDNKTLGDIKTKYKNSGMKDHEHHEKFDIYDEDSSDDIDVTFAVDEDNADDGPTSNDEESAAPSSNDHRSMNGSPPRQMRLSMPHPRNLLKMSMGCSARSPGSSPDVHLGAGYDQSTSPKTPLSRKLSLDSTTSFSSSFSSPPSMTGRSISYPHSMMSPFWAAAGSEVKCLDMPRPACTGFDFQASHSKSQWKWKQMSLPLSPGSGEESSIDLGRHRLLGSQRRSRPLNLVDRDLLESCSSTGPDEKFLLDDLKSKKKRSRASFSHSQVYELERRFRHQRYLSGSERADLAQSLNLTETQVKIWFQNRRYKTKRRQMQEEQMLSTNAKLAAVSLLVDKGGKSMEDHQRDYMRSLMFDEPIKAAIGALITTHNLNLDRRRGRKGLTSPAPDAMANDVTVEGLKRPSGTISLVGGCEVDQCDPTATQWQKLSNPQDISTMPPSLDDRRL</sequence>
<dbReference type="SUPFAM" id="SSF46689">
    <property type="entry name" value="Homeodomain-like"/>
    <property type="match status" value="1"/>
</dbReference>
<dbReference type="InterPro" id="IPR000047">
    <property type="entry name" value="HTH_motif"/>
</dbReference>
<dbReference type="GO" id="GO:0000981">
    <property type="term" value="F:DNA-binding transcription factor activity, RNA polymerase II-specific"/>
    <property type="evidence" value="ECO:0007669"/>
    <property type="project" value="InterPro"/>
</dbReference>
<dbReference type="CDD" id="cd00086">
    <property type="entry name" value="homeodomain"/>
    <property type="match status" value="1"/>
</dbReference>
<dbReference type="InterPro" id="IPR017970">
    <property type="entry name" value="Homeobox_CS"/>
</dbReference>
<dbReference type="InterPro" id="IPR050394">
    <property type="entry name" value="Homeobox_NK-like"/>
</dbReference>
<feature type="compositionally biased region" description="Polar residues" evidence="7">
    <location>
        <begin position="562"/>
        <end position="576"/>
    </location>
</feature>
<feature type="region of interest" description="Disordered" evidence="7">
    <location>
        <begin position="1"/>
        <end position="49"/>
    </location>
</feature>
<evidence type="ECO:0000256" key="1">
    <source>
        <dbReference type="ARBA" id="ARBA00004123"/>
    </source>
</evidence>
<dbReference type="InterPro" id="IPR001356">
    <property type="entry name" value="HD"/>
</dbReference>
<feature type="compositionally biased region" description="Basic and acidic residues" evidence="7">
    <location>
        <begin position="22"/>
        <end position="49"/>
    </location>
</feature>
<keyword evidence="10" id="KW-1185">Reference proteome</keyword>
<dbReference type="SMART" id="SM00389">
    <property type="entry name" value="HOX"/>
    <property type="match status" value="1"/>
</dbReference>
<dbReference type="PANTHER" id="PTHR24340:SF73">
    <property type="entry name" value="HOMEOBOX PROTEIN BAGPIPE-RELATED"/>
    <property type="match status" value="1"/>
</dbReference>
<feature type="DNA-binding region" description="Homeobox" evidence="5">
    <location>
        <begin position="394"/>
        <end position="453"/>
    </location>
</feature>
<protein>
    <recommendedName>
        <fullName evidence="8">Homeobox domain-containing protein</fullName>
    </recommendedName>
</protein>
<evidence type="ECO:0000259" key="8">
    <source>
        <dbReference type="PROSITE" id="PS50071"/>
    </source>
</evidence>
<dbReference type="InterPro" id="IPR020479">
    <property type="entry name" value="HD_metazoa"/>
</dbReference>
<comment type="caution">
    <text evidence="9">The sequence shown here is derived from an EMBL/GenBank/DDBJ whole genome shotgun (WGS) entry which is preliminary data.</text>
</comment>
<evidence type="ECO:0000256" key="5">
    <source>
        <dbReference type="PROSITE-ProRule" id="PRU00108"/>
    </source>
</evidence>
<dbReference type="Pfam" id="PF00046">
    <property type="entry name" value="Homeodomain"/>
    <property type="match status" value="1"/>
</dbReference>
<dbReference type="PRINTS" id="PR00031">
    <property type="entry name" value="HTHREPRESSR"/>
</dbReference>
<feature type="compositionally biased region" description="Low complexity" evidence="7">
    <location>
        <begin position="268"/>
        <end position="281"/>
    </location>
</feature>
<dbReference type="PRINTS" id="PR00024">
    <property type="entry name" value="HOMEOBOX"/>
</dbReference>
<evidence type="ECO:0000256" key="3">
    <source>
        <dbReference type="ARBA" id="ARBA00023155"/>
    </source>
</evidence>
<dbReference type="GO" id="GO:0000978">
    <property type="term" value="F:RNA polymerase II cis-regulatory region sequence-specific DNA binding"/>
    <property type="evidence" value="ECO:0007669"/>
    <property type="project" value="TreeGrafter"/>
</dbReference>
<dbReference type="PROSITE" id="PS00027">
    <property type="entry name" value="HOMEOBOX_1"/>
    <property type="match status" value="1"/>
</dbReference>
<gene>
    <name evidence="9" type="ORF">RRG08_018708</name>
</gene>
<dbReference type="InterPro" id="IPR009057">
    <property type="entry name" value="Homeodomain-like_sf"/>
</dbReference>
<reference evidence="9" key="1">
    <citation type="journal article" date="2023" name="G3 (Bethesda)">
        <title>A reference genome for the long-term kleptoplast-retaining sea slug Elysia crispata morphotype clarki.</title>
        <authorList>
            <person name="Eastman K.E."/>
            <person name="Pendleton A.L."/>
            <person name="Shaikh M.A."/>
            <person name="Suttiyut T."/>
            <person name="Ogas R."/>
            <person name="Tomko P."/>
            <person name="Gavelis G."/>
            <person name="Widhalm J.R."/>
            <person name="Wisecaver J.H."/>
        </authorList>
    </citation>
    <scope>NUCLEOTIDE SEQUENCE</scope>
    <source>
        <strain evidence="9">ECLA1</strain>
    </source>
</reference>
<dbReference type="EMBL" id="JAWDGP010006277">
    <property type="protein sequence ID" value="KAK3744079.1"/>
    <property type="molecule type" value="Genomic_DNA"/>
</dbReference>
<comment type="subcellular location">
    <subcellularLocation>
        <location evidence="1 5 6">Nucleus</location>
    </subcellularLocation>
</comment>
<evidence type="ECO:0000256" key="2">
    <source>
        <dbReference type="ARBA" id="ARBA00023125"/>
    </source>
</evidence>
<dbReference type="GO" id="GO:0005634">
    <property type="term" value="C:nucleus"/>
    <property type="evidence" value="ECO:0007669"/>
    <property type="project" value="UniProtKB-SubCell"/>
</dbReference>
<keyword evidence="4 5" id="KW-0539">Nucleus</keyword>
<evidence type="ECO:0000256" key="7">
    <source>
        <dbReference type="SAM" id="MobiDB-lite"/>
    </source>
</evidence>
<name>A0AAE0YGM9_9GAST</name>